<sequence length="216" mass="25107">MNNQPNKAKLFSLKYFFVDFVRVTGALPTLLWYRPKIMYENETAKQKIKGGALVISNHNCFFDPVYVMLAIWYRRHHFIINQEFYDTKAKWFLDRVMCIPIDTKNTGFQTMKVINDHLTGGDLVSMFPEGHINDGSGEMRQFKSGMVLMSMRAKVPIVPVYVREHKPRSSRLRVVIGEPIDINKLYAGRPSMSDIEAITNRLFEKENELKAIAFQH</sequence>
<accession>A0A934WTU9</accession>
<dbReference type="SUPFAM" id="SSF69593">
    <property type="entry name" value="Glycerol-3-phosphate (1)-acyltransferase"/>
    <property type="match status" value="1"/>
</dbReference>
<keyword evidence="5" id="KW-1185">Reference proteome</keyword>
<dbReference type="InterPro" id="IPR002123">
    <property type="entry name" value="Plipid/glycerol_acylTrfase"/>
</dbReference>
<reference evidence="4" key="1">
    <citation type="submission" date="2021-01" db="EMBL/GenBank/DDBJ databases">
        <title>Genome public.</title>
        <authorList>
            <person name="Liu C."/>
            <person name="Sun Q."/>
        </authorList>
    </citation>
    <scope>NUCLEOTIDE SEQUENCE</scope>
    <source>
        <strain evidence="4">M6</strain>
    </source>
</reference>
<dbReference type="Pfam" id="PF01553">
    <property type="entry name" value="Acyltransferase"/>
    <property type="match status" value="1"/>
</dbReference>
<dbReference type="AlphaFoldDB" id="A0A934WTU9"/>
<dbReference type="GO" id="GO:0006654">
    <property type="term" value="P:phosphatidic acid biosynthetic process"/>
    <property type="evidence" value="ECO:0007669"/>
    <property type="project" value="TreeGrafter"/>
</dbReference>
<evidence type="ECO:0000313" key="5">
    <source>
        <dbReference type="Proteomes" id="UP000633365"/>
    </source>
</evidence>
<keyword evidence="1" id="KW-0808">Transferase</keyword>
<evidence type="ECO:0000256" key="1">
    <source>
        <dbReference type="ARBA" id="ARBA00022679"/>
    </source>
</evidence>
<keyword evidence="2 4" id="KW-0012">Acyltransferase</keyword>
<dbReference type="PANTHER" id="PTHR10434:SF11">
    <property type="entry name" value="1-ACYL-SN-GLYCEROL-3-PHOSPHATE ACYLTRANSFERASE"/>
    <property type="match status" value="1"/>
</dbReference>
<name>A0A934WTU9_9FIRM</name>
<organism evidence="4 5">
    <name type="scientific">Ruminococcus difficilis</name>
    <dbReference type="NCBI Taxonomy" id="2763069"/>
    <lineage>
        <taxon>Bacteria</taxon>
        <taxon>Bacillati</taxon>
        <taxon>Bacillota</taxon>
        <taxon>Clostridia</taxon>
        <taxon>Eubacteriales</taxon>
        <taxon>Oscillospiraceae</taxon>
        <taxon>Ruminococcus</taxon>
    </lineage>
</organism>
<evidence type="ECO:0000259" key="3">
    <source>
        <dbReference type="SMART" id="SM00563"/>
    </source>
</evidence>
<dbReference type="Proteomes" id="UP000633365">
    <property type="component" value="Unassembled WGS sequence"/>
</dbReference>
<evidence type="ECO:0000313" key="4">
    <source>
        <dbReference type="EMBL" id="MBK6089755.1"/>
    </source>
</evidence>
<gene>
    <name evidence="4" type="ORF">JKK62_14080</name>
</gene>
<dbReference type="PANTHER" id="PTHR10434">
    <property type="entry name" value="1-ACYL-SN-GLYCEROL-3-PHOSPHATE ACYLTRANSFERASE"/>
    <property type="match status" value="1"/>
</dbReference>
<dbReference type="EMBL" id="JAEQMG010000149">
    <property type="protein sequence ID" value="MBK6089755.1"/>
    <property type="molecule type" value="Genomic_DNA"/>
</dbReference>
<dbReference type="GO" id="GO:0003841">
    <property type="term" value="F:1-acylglycerol-3-phosphate O-acyltransferase activity"/>
    <property type="evidence" value="ECO:0007669"/>
    <property type="project" value="TreeGrafter"/>
</dbReference>
<dbReference type="SMART" id="SM00563">
    <property type="entry name" value="PlsC"/>
    <property type="match status" value="1"/>
</dbReference>
<dbReference type="CDD" id="cd07989">
    <property type="entry name" value="LPLAT_AGPAT-like"/>
    <property type="match status" value="1"/>
</dbReference>
<proteinExistence type="predicted"/>
<protein>
    <submittedName>
        <fullName evidence="4">1-acyl-sn-glycerol-3-phosphate acyltransferase</fullName>
    </submittedName>
</protein>
<evidence type="ECO:0000256" key="2">
    <source>
        <dbReference type="ARBA" id="ARBA00023315"/>
    </source>
</evidence>
<feature type="domain" description="Phospholipid/glycerol acyltransferase" evidence="3">
    <location>
        <begin position="52"/>
        <end position="165"/>
    </location>
</feature>
<dbReference type="RefSeq" id="WP_201428462.1">
    <property type="nucleotide sequence ID" value="NZ_JAEQMG010000149.1"/>
</dbReference>
<comment type="caution">
    <text evidence="4">The sequence shown here is derived from an EMBL/GenBank/DDBJ whole genome shotgun (WGS) entry which is preliminary data.</text>
</comment>